<dbReference type="GeneID" id="83879254"/>
<feature type="domain" description="Endonuclease/exonuclease/phosphatase" evidence="1">
    <location>
        <begin position="6"/>
        <end position="286"/>
    </location>
</feature>
<keyword evidence="2" id="KW-0378">Hydrolase</keyword>
<dbReference type="InterPro" id="IPR005135">
    <property type="entry name" value="Endo/exonuclease/phosphatase"/>
</dbReference>
<dbReference type="RefSeq" id="WP_233488288.1">
    <property type="nucleotide sequence ID" value="NZ_CYTW01000001.1"/>
</dbReference>
<organism evidence="2 3">
    <name type="scientific">Shimia thalassica</name>
    <dbReference type="NCBI Taxonomy" id="1715693"/>
    <lineage>
        <taxon>Bacteria</taxon>
        <taxon>Pseudomonadati</taxon>
        <taxon>Pseudomonadota</taxon>
        <taxon>Alphaproteobacteria</taxon>
        <taxon>Rhodobacterales</taxon>
        <taxon>Roseobacteraceae</taxon>
    </lineage>
</organism>
<accession>A0A0P1I020</accession>
<reference evidence="3" key="1">
    <citation type="submission" date="2015-09" db="EMBL/GenBank/DDBJ databases">
        <authorList>
            <person name="Rodrigo-Torres Lidia"/>
            <person name="Arahal R.David."/>
        </authorList>
    </citation>
    <scope>NUCLEOTIDE SEQUENCE [LARGE SCALE GENOMIC DNA]</scope>
    <source>
        <strain evidence="3">CECT 7735</strain>
    </source>
</reference>
<dbReference type="Proteomes" id="UP000051870">
    <property type="component" value="Unassembled WGS sequence"/>
</dbReference>
<gene>
    <name evidence="2" type="ORF">PH7735_00154</name>
</gene>
<proteinExistence type="predicted"/>
<name>A0A0P1I020_9RHOB</name>
<protein>
    <submittedName>
        <fullName evidence="2">3-phytase (Myo-inositol-hexaphosphate 3-phosphohydrolase)</fullName>
    </submittedName>
</protein>
<evidence type="ECO:0000313" key="3">
    <source>
        <dbReference type="Proteomes" id="UP000051870"/>
    </source>
</evidence>
<evidence type="ECO:0000313" key="2">
    <source>
        <dbReference type="EMBL" id="CUJ82492.1"/>
    </source>
</evidence>
<dbReference type="EMBL" id="CYTW01000001">
    <property type="protein sequence ID" value="CUJ82492.1"/>
    <property type="molecule type" value="Genomic_DNA"/>
</dbReference>
<dbReference type="SUPFAM" id="SSF56219">
    <property type="entry name" value="DNase I-like"/>
    <property type="match status" value="1"/>
</dbReference>
<dbReference type="Pfam" id="PF03372">
    <property type="entry name" value="Exo_endo_phos"/>
    <property type="match status" value="1"/>
</dbReference>
<dbReference type="Gene3D" id="3.60.10.10">
    <property type="entry name" value="Endonuclease/exonuclease/phosphatase"/>
    <property type="match status" value="1"/>
</dbReference>
<sequence>MLRDIRRGSPKSRSAAALIAKIKPDIILVLGVDYDHDLQGLAALQQAIAEHGHTLPVRFALPTNRGDQSGMDLNGDGWSTGAEDAFGFGHFFGQGSMAILSRWPVSQDGVKDFSHLLWKDLPGARLPFVDGRPFPSEAAQSVQRLSSGGHWIVHIETPAGDLQMLTLDATPPVFDGEEDRNGLRNADELRLWQHVLNGGFGGITNEQFILLGNANQDIQKGEGQKGALRALLNHPRLQDPHPVSRLRGDITADWPDPTPGDMRVDYILPSSALTVLDKGVAWPEGEETSRHALIWVDLAM</sequence>
<keyword evidence="3" id="KW-1185">Reference proteome</keyword>
<evidence type="ECO:0000259" key="1">
    <source>
        <dbReference type="Pfam" id="PF03372"/>
    </source>
</evidence>
<dbReference type="STRING" id="1715693.PH7735_00154"/>
<dbReference type="InterPro" id="IPR036691">
    <property type="entry name" value="Endo/exonu/phosph_ase_sf"/>
</dbReference>
<dbReference type="GO" id="GO:0016787">
    <property type="term" value="F:hydrolase activity"/>
    <property type="evidence" value="ECO:0007669"/>
    <property type="project" value="UniProtKB-KW"/>
</dbReference>
<dbReference type="AlphaFoldDB" id="A0A0P1I020"/>